<dbReference type="EMBL" id="JAMZIH010002612">
    <property type="protein sequence ID" value="KAJ1677332.1"/>
    <property type="molecule type" value="Genomic_DNA"/>
</dbReference>
<comment type="caution">
    <text evidence="1">The sequence shown here is derived from an EMBL/GenBank/DDBJ whole genome shotgun (WGS) entry which is preliminary data.</text>
</comment>
<dbReference type="EC" id="2.7.7.7" evidence="1"/>
<name>A0ACC1HLK7_9FUNG</name>
<protein>
    <submittedName>
        <fullName evidence="1">DNA polymerase epsilon catalytic subunit</fullName>
        <ecNumber evidence="1">2.7.7.7</ecNumber>
    </submittedName>
</protein>
<evidence type="ECO:0000313" key="1">
    <source>
        <dbReference type="EMBL" id="KAJ1677332.1"/>
    </source>
</evidence>
<sequence length="392" mass="45102">MREYDVPYYLRVAIDRDIRVGHWYDVTALAGGSIEIKRREDLVERADPVVLAFDIETTKLPLKFPDASIDMVMMISYMIDGQGYLITNREIVSEDIDDFEYTPKAEYPGPFIIFNEPHERAVLERFFEHINEAKPTVIVTYNGDFFDWPFVHARAAHHGIDLYDRIGWFKDESGEYKSYYCAHMDCLRWVKRDSYLPMGSQGLKAVTTAKLGYNPMELDPEDMTRFASERPQILAQYSVSDAVATYYLYMKYIHPFIFSLCNIIPMNPDDVLRKGSGTLCETLLMVQAYEAIVVMPNKHQDPLESTWNGHLIETETYVGGHVEALEAGVFRSDIPMHFSLDPEGPQILINELDRALKFSIEVEGKLSMDDIANYDEVRAAIITKLEDLRDNP</sequence>
<keyword evidence="1" id="KW-0808">Transferase</keyword>
<dbReference type="Proteomes" id="UP001145114">
    <property type="component" value="Unassembled WGS sequence"/>
</dbReference>
<gene>
    <name evidence="1" type="primary">POL2_3</name>
    <name evidence="1" type="ORF">EV182_006394</name>
</gene>
<keyword evidence="1" id="KW-0548">Nucleotidyltransferase</keyword>
<reference evidence="1" key="1">
    <citation type="submission" date="2022-06" db="EMBL/GenBank/DDBJ databases">
        <title>Phylogenomic reconstructions and comparative analyses of Kickxellomycotina fungi.</title>
        <authorList>
            <person name="Reynolds N.K."/>
            <person name="Stajich J.E."/>
            <person name="Barry K."/>
            <person name="Grigoriev I.V."/>
            <person name="Crous P."/>
            <person name="Smith M.E."/>
        </authorList>
    </citation>
    <scope>NUCLEOTIDE SEQUENCE</scope>
    <source>
        <strain evidence="1">RSA 2271</strain>
    </source>
</reference>
<evidence type="ECO:0000313" key="2">
    <source>
        <dbReference type="Proteomes" id="UP001145114"/>
    </source>
</evidence>
<organism evidence="1 2">
    <name type="scientific">Spiromyces aspiralis</name>
    <dbReference type="NCBI Taxonomy" id="68401"/>
    <lineage>
        <taxon>Eukaryota</taxon>
        <taxon>Fungi</taxon>
        <taxon>Fungi incertae sedis</taxon>
        <taxon>Zoopagomycota</taxon>
        <taxon>Kickxellomycotina</taxon>
        <taxon>Kickxellomycetes</taxon>
        <taxon>Kickxellales</taxon>
        <taxon>Kickxellaceae</taxon>
        <taxon>Spiromyces</taxon>
    </lineage>
</organism>
<accession>A0ACC1HLK7</accession>
<proteinExistence type="predicted"/>
<feature type="non-terminal residue" evidence="1">
    <location>
        <position position="392"/>
    </location>
</feature>
<keyword evidence="2" id="KW-1185">Reference proteome</keyword>